<keyword evidence="7" id="KW-1133">Transmembrane helix</keyword>
<dbReference type="Gene3D" id="2.70.70.10">
    <property type="entry name" value="Glucose Permease (Domain IIA)"/>
    <property type="match status" value="1"/>
</dbReference>
<dbReference type="FunFam" id="2.70.70.10:FF:000006">
    <property type="entry name" value="M23 family peptidase"/>
    <property type="match status" value="1"/>
</dbReference>
<protein>
    <submittedName>
        <fullName evidence="9">M23 family metallopeptidase</fullName>
    </submittedName>
</protein>
<evidence type="ECO:0000256" key="6">
    <source>
        <dbReference type="ARBA" id="ARBA00023049"/>
    </source>
</evidence>
<dbReference type="PANTHER" id="PTHR21666:SF288">
    <property type="entry name" value="CELL DIVISION PROTEIN YTFB"/>
    <property type="match status" value="1"/>
</dbReference>
<gene>
    <name evidence="9" type="ORF">FPZ24_11065</name>
</gene>
<evidence type="ECO:0000259" key="8">
    <source>
        <dbReference type="Pfam" id="PF01551"/>
    </source>
</evidence>
<evidence type="ECO:0000313" key="10">
    <source>
        <dbReference type="Proteomes" id="UP000315673"/>
    </source>
</evidence>
<keyword evidence="2" id="KW-0645">Protease</keyword>
<dbReference type="OrthoDB" id="9815245at2"/>
<dbReference type="Proteomes" id="UP000315673">
    <property type="component" value="Chromosome"/>
</dbReference>
<keyword evidence="6" id="KW-0482">Metalloprotease</keyword>
<comment type="cofactor">
    <cofactor evidence="1">
        <name>Zn(2+)</name>
        <dbReference type="ChEBI" id="CHEBI:29105"/>
    </cofactor>
</comment>
<evidence type="ECO:0000256" key="5">
    <source>
        <dbReference type="ARBA" id="ARBA00022833"/>
    </source>
</evidence>
<evidence type="ECO:0000256" key="3">
    <source>
        <dbReference type="ARBA" id="ARBA00022723"/>
    </source>
</evidence>
<evidence type="ECO:0000256" key="4">
    <source>
        <dbReference type="ARBA" id="ARBA00022801"/>
    </source>
</evidence>
<keyword evidence="7" id="KW-0472">Membrane</keyword>
<evidence type="ECO:0000256" key="2">
    <source>
        <dbReference type="ARBA" id="ARBA00022670"/>
    </source>
</evidence>
<dbReference type="InterPro" id="IPR016047">
    <property type="entry name" value="M23ase_b-sheet_dom"/>
</dbReference>
<dbReference type="CDD" id="cd12797">
    <property type="entry name" value="M23_peptidase"/>
    <property type="match status" value="1"/>
</dbReference>
<dbReference type="GO" id="GO:0046872">
    <property type="term" value="F:metal ion binding"/>
    <property type="evidence" value="ECO:0007669"/>
    <property type="project" value="UniProtKB-KW"/>
</dbReference>
<accession>A0A5B8LJ32</accession>
<feature type="transmembrane region" description="Helical" evidence="7">
    <location>
        <begin position="42"/>
        <end position="60"/>
    </location>
</feature>
<organism evidence="9 10">
    <name type="scientific">Sphingomonas panacisoli</name>
    <dbReference type="NCBI Taxonomy" id="1813879"/>
    <lineage>
        <taxon>Bacteria</taxon>
        <taxon>Pseudomonadati</taxon>
        <taxon>Pseudomonadota</taxon>
        <taxon>Alphaproteobacteria</taxon>
        <taxon>Sphingomonadales</taxon>
        <taxon>Sphingomonadaceae</taxon>
        <taxon>Sphingomonas</taxon>
    </lineage>
</organism>
<reference evidence="9 10" key="1">
    <citation type="submission" date="2019-07" db="EMBL/GenBank/DDBJ databases">
        <title>Full genome sequence of Sphingomonas sp. 4R-6-7(HKS19).</title>
        <authorList>
            <person name="Im W.-T."/>
        </authorList>
    </citation>
    <scope>NUCLEOTIDE SEQUENCE [LARGE SCALE GENOMIC DNA]</scope>
    <source>
        <strain evidence="9 10">HKS19</strain>
    </source>
</reference>
<dbReference type="InterPro" id="IPR050570">
    <property type="entry name" value="Cell_wall_metabolism_enzyme"/>
</dbReference>
<dbReference type="GO" id="GO:0004222">
    <property type="term" value="F:metalloendopeptidase activity"/>
    <property type="evidence" value="ECO:0007669"/>
    <property type="project" value="TreeGrafter"/>
</dbReference>
<keyword evidence="7" id="KW-0812">Transmembrane</keyword>
<keyword evidence="5" id="KW-0862">Zinc</keyword>
<dbReference type="InterPro" id="IPR011055">
    <property type="entry name" value="Dup_hybrid_motif"/>
</dbReference>
<keyword evidence="10" id="KW-1185">Reference proteome</keyword>
<dbReference type="AlphaFoldDB" id="A0A5B8LJ32"/>
<dbReference type="KEGG" id="spai:FPZ24_11065"/>
<name>A0A5B8LJ32_9SPHN</name>
<feature type="domain" description="M23ase beta-sheet core" evidence="8">
    <location>
        <begin position="267"/>
        <end position="361"/>
    </location>
</feature>
<proteinExistence type="predicted"/>
<evidence type="ECO:0000256" key="1">
    <source>
        <dbReference type="ARBA" id="ARBA00001947"/>
    </source>
</evidence>
<dbReference type="Pfam" id="PF01551">
    <property type="entry name" value="Peptidase_M23"/>
    <property type="match status" value="1"/>
</dbReference>
<dbReference type="PANTHER" id="PTHR21666">
    <property type="entry name" value="PEPTIDASE-RELATED"/>
    <property type="match status" value="1"/>
</dbReference>
<evidence type="ECO:0000256" key="7">
    <source>
        <dbReference type="SAM" id="Phobius"/>
    </source>
</evidence>
<keyword evidence="3" id="KW-0479">Metal-binding</keyword>
<dbReference type="EMBL" id="CP042306">
    <property type="protein sequence ID" value="QDZ07956.1"/>
    <property type="molecule type" value="Genomic_DNA"/>
</dbReference>
<keyword evidence="4" id="KW-0378">Hydrolase</keyword>
<dbReference type="RefSeq" id="WP_146571963.1">
    <property type="nucleotide sequence ID" value="NZ_CP042306.1"/>
</dbReference>
<dbReference type="GO" id="GO:0006508">
    <property type="term" value="P:proteolysis"/>
    <property type="evidence" value="ECO:0007669"/>
    <property type="project" value="UniProtKB-KW"/>
</dbReference>
<evidence type="ECO:0000313" key="9">
    <source>
        <dbReference type="EMBL" id="QDZ07956.1"/>
    </source>
</evidence>
<sequence>MINFTSLRGAVARFGQFFKTRDFIFHDGRDLRRFSIAGRTQAALAAAFAVTLFFSAYGVAQAGAGAIALTGLTEKPLSPEAKVASMEAAVADMQTKIQQIKYVADVRAKRVEARQAMLAAALNNQGNVQPIAYEPIDAKAAAVAADVVEPLARVERSQVNLAIKARVATEKRYIAAVARAKAIGIDPARFQPKPVAMGGPLIAADSAEAAADLAADAQFRALFQTWKKLDTLEDGLISIPSVQPVTDMKFTSNFGIRSDPFRGTAAFHPGVDIPCATGTAVYATADGVVDKAERSGGYGNMVEIDHGRGIQTRFGHLSKILVTAGQKVKRGQLIALSGSTGRSTGPHLHYEVRIDGRAVNPMPFLTTADYLTALKNPQLNAVPVSTEAASDSAD</sequence>
<dbReference type="SUPFAM" id="SSF51261">
    <property type="entry name" value="Duplicated hybrid motif"/>
    <property type="match status" value="1"/>
</dbReference>